<evidence type="ECO:0000259" key="1">
    <source>
        <dbReference type="Pfam" id="PF01895"/>
    </source>
</evidence>
<evidence type="ECO:0000313" key="2">
    <source>
        <dbReference type="EMBL" id="KGE62785.1"/>
    </source>
</evidence>
<reference evidence="2" key="1">
    <citation type="submission" date="2013-05" db="EMBL/GenBank/DDBJ databases">
        <title>The Genome Sequence of Fusobacterium sp. 2_1_31.</title>
        <authorList>
            <consortium name="The Broad Institute Genomics Platform"/>
            <person name="Earl A."/>
            <person name="Ward D."/>
            <person name="Feldgarden M."/>
            <person name="Gevers D."/>
            <person name="Ambrose C."/>
            <person name="Strauss J."/>
            <person name="Allen-Vercoe E."/>
            <person name="Walker B."/>
            <person name="Young S."/>
            <person name="Zeng Q."/>
            <person name="Gargeya S."/>
            <person name="Fitzgerald M."/>
            <person name="Haas B."/>
            <person name="Abouelleil A."/>
            <person name="Allen A.W."/>
            <person name="Alvarado L."/>
            <person name="Arachchi H.M."/>
            <person name="Berlin A.M."/>
            <person name="Chapman S.B."/>
            <person name="Gainer-Dewar J."/>
            <person name="Goldberg J."/>
            <person name="Griggs A."/>
            <person name="Gujja S."/>
            <person name="Hansen M."/>
            <person name="Howarth C."/>
            <person name="Imamovic A."/>
            <person name="Ireland A."/>
            <person name="Larimer J."/>
            <person name="McCowan C."/>
            <person name="Murphy C."/>
            <person name="Pearson M."/>
            <person name="Poon T.W."/>
            <person name="Priest M."/>
            <person name="Roberts A."/>
            <person name="Saif S."/>
            <person name="Shea T."/>
            <person name="Sisk P."/>
            <person name="Sykes S."/>
            <person name="Wortman J."/>
            <person name="Nusbaum C."/>
            <person name="Birren B."/>
        </authorList>
    </citation>
    <scope>NUCLEOTIDE SEQUENCE</scope>
    <source>
        <strain evidence="2">2_1_31</strain>
    </source>
</reference>
<dbReference type="SUPFAM" id="SSF109755">
    <property type="entry name" value="PhoU-like"/>
    <property type="match status" value="1"/>
</dbReference>
<gene>
    <name evidence="2" type="ORF">FSAG_001431</name>
</gene>
<dbReference type="Pfam" id="PF01895">
    <property type="entry name" value="PhoU"/>
    <property type="match status" value="1"/>
</dbReference>
<dbReference type="InterPro" id="IPR026022">
    <property type="entry name" value="PhoU_dom"/>
</dbReference>
<dbReference type="RefSeq" id="WP_147383537.1">
    <property type="nucleotide sequence ID" value="NZ_KN173678.1"/>
</dbReference>
<organism evidence="2 3">
    <name type="scientific">Fusobacterium periodonticum 2_1_31</name>
    <dbReference type="NCBI Taxonomy" id="469599"/>
    <lineage>
        <taxon>Bacteria</taxon>
        <taxon>Fusobacteriati</taxon>
        <taxon>Fusobacteriota</taxon>
        <taxon>Fusobacteriia</taxon>
        <taxon>Fusobacteriales</taxon>
        <taxon>Fusobacteriaceae</taxon>
        <taxon>Fusobacterium</taxon>
    </lineage>
</organism>
<dbReference type="InterPro" id="IPR038078">
    <property type="entry name" value="PhoU-like_sf"/>
</dbReference>
<sequence>KQLLPKNPATLALVGCQSWEVQETRAKMIFKLHSLSVELFNDISRAVKTGEKELYSTGLKKYQELKSYYKEVKREHFSRSENIPARLNTGYLDIINYYKRIADHTYNIIEYVMKI</sequence>
<proteinExistence type="predicted"/>
<feature type="non-terminal residue" evidence="2">
    <location>
        <position position="1"/>
    </location>
</feature>
<feature type="domain" description="PhoU" evidence="1">
    <location>
        <begin position="31"/>
        <end position="112"/>
    </location>
</feature>
<accession>A0ABR4WLM9</accession>
<evidence type="ECO:0000313" key="3">
    <source>
        <dbReference type="Proteomes" id="UP000003301"/>
    </source>
</evidence>
<protein>
    <submittedName>
        <fullName evidence="2">Phosphate:Na+ symporter</fullName>
    </submittedName>
</protein>
<dbReference type="Proteomes" id="UP000003301">
    <property type="component" value="Unassembled WGS sequence"/>
</dbReference>
<keyword evidence="3" id="KW-1185">Reference proteome</keyword>
<dbReference type="EMBL" id="ACDC03000015">
    <property type="protein sequence ID" value="KGE62785.1"/>
    <property type="molecule type" value="Genomic_DNA"/>
</dbReference>
<name>A0ABR4WLM9_9FUSO</name>
<comment type="caution">
    <text evidence="2">The sequence shown here is derived from an EMBL/GenBank/DDBJ whole genome shotgun (WGS) entry which is preliminary data.</text>
</comment>
<dbReference type="Gene3D" id="1.20.58.220">
    <property type="entry name" value="Phosphate transport system protein phou homolog 2, domain 2"/>
    <property type="match status" value="1"/>
</dbReference>